<feature type="compositionally biased region" description="Basic residues" evidence="1">
    <location>
        <begin position="9"/>
        <end position="24"/>
    </location>
</feature>
<evidence type="ECO:0000313" key="2">
    <source>
        <dbReference type="EMBL" id="KRY44017.1"/>
    </source>
</evidence>
<feature type="non-terminal residue" evidence="2">
    <location>
        <position position="44"/>
    </location>
</feature>
<proteinExistence type="predicted"/>
<name>A0A0V1C4B9_TRIPS</name>
<evidence type="ECO:0000313" key="3">
    <source>
        <dbReference type="Proteomes" id="UP000054995"/>
    </source>
</evidence>
<dbReference type="AlphaFoldDB" id="A0A0V1C4B9"/>
<comment type="caution">
    <text evidence="2">The sequence shown here is derived from an EMBL/GenBank/DDBJ whole genome shotgun (WGS) entry which is preliminary data.</text>
</comment>
<feature type="non-terminal residue" evidence="2">
    <location>
        <position position="1"/>
    </location>
</feature>
<feature type="region of interest" description="Disordered" evidence="1">
    <location>
        <begin position="1"/>
        <end position="44"/>
    </location>
</feature>
<dbReference type="EMBL" id="JYDT01005685">
    <property type="protein sequence ID" value="KRY44017.1"/>
    <property type="molecule type" value="Genomic_DNA"/>
</dbReference>
<organism evidence="2 3">
    <name type="scientific">Trichinella pseudospiralis</name>
    <name type="common">Parasitic roundworm</name>
    <dbReference type="NCBI Taxonomy" id="6337"/>
    <lineage>
        <taxon>Eukaryota</taxon>
        <taxon>Metazoa</taxon>
        <taxon>Ecdysozoa</taxon>
        <taxon>Nematoda</taxon>
        <taxon>Enoplea</taxon>
        <taxon>Dorylaimia</taxon>
        <taxon>Trichinellida</taxon>
        <taxon>Trichinellidae</taxon>
        <taxon>Trichinella</taxon>
    </lineage>
</organism>
<gene>
    <name evidence="2" type="ORF">T4D_5166</name>
</gene>
<dbReference type="Proteomes" id="UP000054995">
    <property type="component" value="Unassembled WGS sequence"/>
</dbReference>
<keyword evidence="3" id="KW-1185">Reference proteome</keyword>
<protein>
    <submittedName>
        <fullName evidence="2">Uncharacterized protein</fullName>
    </submittedName>
</protein>
<accession>A0A0V1C4B9</accession>
<sequence length="44" mass="5163">SPLQTKPKITSRARRSPCFKKARDRHYYQANTRSLKLTQTSQVN</sequence>
<feature type="compositionally biased region" description="Polar residues" evidence="1">
    <location>
        <begin position="29"/>
        <end position="44"/>
    </location>
</feature>
<evidence type="ECO:0000256" key="1">
    <source>
        <dbReference type="SAM" id="MobiDB-lite"/>
    </source>
</evidence>
<reference evidence="2 3" key="1">
    <citation type="submission" date="2015-01" db="EMBL/GenBank/DDBJ databases">
        <title>Evolution of Trichinella species and genotypes.</title>
        <authorList>
            <person name="Korhonen P.K."/>
            <person name="Edoardo P."/>
            <person name="Giuseppe L.R."/>
            <person name="Gasser R.B."/>
        </authorList>
    </citation>
    <scope>NUCLEOTIDE SEQUENCE [LARGE SCALE GENOMIC DNA]</scope>
    <source>
        <strain evidence="2">ISS470</strain>
    </source>
</reference>